<sequence>MHLDCNPLVSMNRVRRLNGCPPADRKDDRSCIHFFKRPGGPRPNILNPVLRKPFELSDRERDAASRSHARYYAAEKYKDVVVEAGGSIYYCRDCRKTEYDSHLYHRQFVQADEWDIRLEQDETQNPGRSAQAVVRCSKIERTSDGVTNLIIASMEPNPNECTRSKIKSTAKVHGIWHSLHIGGEQEGRARTVRERGRKKT</sequence>
<gene>
    <name evidence="1" type="ORF">HD556DRAFT_1023515</name>
</gene>
<comment type="caution">
    <text evidence="1">The sequence shown here is derived from an EMBL/GenBank/DDBJ whole genome shotgun (WGS) entry which is preliminary data.</text>
</comment>
<evidence type="ECO:0000313" key="2">
    <source>
        <dbReference type="Proteomes" id="UP000719766"/>
    </source>
</evidence>
<accession>A0A9P7DQ56</accession>
<protein>
    <submittedName>
        <fullName evidence="1">Uncharacterized protein</fullName>
    </submittedName>
</protein>
<name>A0A9P7DQ56_9AGAM</name>
<proteinExistence type="predicted"/>
<keyword evidence="2" id="KW-1185">Reference proteome</keyword>
<dbReference type="AlphaFoldDB" id="A0A9P7DQ56"/>
<dbReference type="Proteomes" id="UP000719766">
    <property type="component" value="Unassembled WGS sequence"/>
</dbReference>
<dbReference type="RefSeq" id="XP_041164262.1">
    <property type="nucleotide sequence ID" value="XM_041295913.1"/>
</dbReference>
<dbReference type="EMBL" id="JABBWE010000009">
    <property type="protein sequence ID" value="KAG1800276.1"/>
    <property type="molecule type" value="Genomic_DNA"/>
</dbReference>
<reference evidence="1" key="1">
    <citation type="journal article" date="2020" name="New Phytol.">
        <title>Comparative genomics reveals dynamic genome evolution in host specialist ectomycorrhizal fungi.</title>
        <authorList>
            <person name="Lofgren L.A."/>
            <person name="Nguyen N.H."/>
            <person name="Vilgalys R."/>
            <person name="Ruytinx J."/>
            <person name="Liao H.L."/>
            <person name="Branco S."/>
            <person name="Kuo A."/>
            <person name="LaButti K."/>
            <person name="Lipzen A."/>
            <person name="Andreopoulos W."/>
            <person name="Pangilinan J."/>
            <person name="Riley R."/>
            <person name="Hundley H."/>
            <person name="Na H."/>
            <person name="Barry K."/>
            <person name="Grigoriev I.V."/>
            <person name="Stajich J.E."/>
            <person name="Kennedy P.G."/>
        </authorList>
    </citation>
    <scope>NUCLEOTIDE SEQUENCE</scope>
    <source>
        <strain evidence="1">S12</strain>
    </source>
</reference>
<evidence type="ECO:0000313" key="1">
    <source>
        <dbReference type="EMBL" id="KAG1800276.1"/>
    </source>
</evidence>
<organism evidence="1 2">
    <name type="scientific">Suillus plorans</name>
    <dbReference type="NCBI Taxonomy" id="116603"/>
    <lineage>
        <taxon>Eukaryota</taxon>
        <taxon>Fungi</taxon>
        <taxon>Dikarya</taxon>
        <taxon>Basidiomycota</taxon>
        <taxon>Agaricomycotina</taxon>
        <taxon>Agaricomycetes</taxon>
        <taxon>Agaricomycetidae</taxon>
        <taxon>Boletales</taxon>
        <taxon>Suillineae</taxon>
        <taxon>Suillaceae</taxon>
        <taxon>Suillus</taxon>
    </lineage>
</organism>
<dbReference type="GeneID" id="64589677"/>